<reference evidence="2 3" key="1">
    <citation type="submission" date="2016-10" db="EMBL/GenBank/DDBJ databases">
        <title>The Draft Genome Sequence of Actinokineospora bangkokensis 44EHWT reveals the biosynthetic pathway of antifungal compounds Thailandins with unusual extender unit butylmalonyl-CoA.</title>
        <authorList>
            <person name="Greule A."/>
            <person name="Intra B."/>
            <person name="Flemming S."/>
            <person name="Rommel M.G."/>
            <person name="Panbangred W."/>
            <person name="Bechthold A."/>
        </authorList>
    </citation>
    <scope>NUCLEOTIDE SEQUENCE [LARGE SCALE GENOMIC DNA]</scope>
    <source>
        <strain evidence="2 3">44EHW</strain>
    </source>
</reference>
<dbReference type="PANTHER" id="PTHR43135:SF3">
    <property type="entry name" value="ALPHA-D-RIBOSE 1-METHYLPHOSPHONATE 5-TRIPHOSPHATE DIPHOSPHATASE"/>
    <property type="match status" value="1"/>
</dbReference>
<dbReference type="AlphaFoldDB" id="A0A1Q9LQ26"/>
<evidence type="ECO:0000259" key="1">
    <source>
        <dbReference type="Pfam" id="PF01979"/>
    </source>
</evidence>
<name>A0A1Q9LQ26_9PSEU</name>
<organism evidence="2 3">
    <name type="scientific">Actinokineospora bangkokensis</name>
    <dbReference type="NCBI Taxonomy" id="1193682"/>
    <lineage>
        <taxon>Bacteria</taxon>
        <taxon>Bacillati</taxon>
        <taxon>Actinomycetota</taxon>
        <taxon>Actinomycetes</taxon>
        <taxon>Pseudonocardiales</taxon>
        <taxon>Pseudonocardiaceae</taxon>
        <taxon>Actinokineospora</taxon>
    </lineage>
</organism>
<dbReference type="STRING" id="1193682.BJP25_09920"/>
<gene>
    <name evidence="2" type="ORF">BJP25_09920</name>
</gene>
<proteinExistence type="predicted"/>
<dbReference type="InterPro" id="IPR006680">
    <property type="entry name" value="Amidohydro-rel"/>
</dbReference>
<dbReference type="CDD" id="cd01299">
    <property type="entry name" value="Met_dep_hydrolase_A"/>
    <property type="match status" value="1"/>
</dbReference>
<dbReference type="SUPFAM" id="SSF51556">
    <property type="entry name" value="Metallo-dependent hydrolases"/>
    <property type="match status" value="1"/>
</dbReference>
<dbReference type="EMBL" id="MKQR01000007">
    <property type="protein sequence ID" value="OLR94125.1"/>
    <property type="molecule type" value="Genomic_DNA"/>
</dbReference>
<dbReference type="InterPro" id="IPR011059">
    <property type="entry name" value="Metal-dep_hydrolase_composite"/>
</dbReference>
<dbReference type="SUPFAM" id="SSF51338">
    <property type="entry name" value="Composite domain of metallo-dependent hydrolases"/>
    <property type="match status" value="1"/>
</dbReference>
<dbReference type="InterPro" id="IPR032466">
    <property type="entry name" value="Metal_Hydrolase"/>
</dbReference>
<dbReference type="RefSeq" id="WP_075973505.1">
    <property type="nucleotide sequence ID" value="NZ_MKQR01000007.1"/>
</dbReference>
<dbReference type="GO" id="GO:0016810">
    <property type="term" value="F:hydrolase activity, acting on carbon-nitrogen (but not peptide) bonds"/>
    <property type="evidence" value="ECO:0007669"/>
    <property type="project" value="InterPro"/>
</dbReference>
<dbReference type="Proteomes" id="UP000186040">
    <property type="component" value="Unassembled WGS sequence"/>
</dbReference>
<dbReference type="InterPro" id="IPR051781">
    <property type="entry name" value="Metallo-dep_Hydrolase"/>
</dbReference>
<comment type="caution">
    <text evidence="2">The sequence shown here is derived from an EMBL/GenBank/DDBJ whole genome shotgun (WGS) entry which is preliminary data.</text>
</comment>
<protein>
    <submittedName>
        <fullName evidence="2">Peptidase M38</fullName>
    </submittedName>
</protein>
<dbReference type="OrthoDB" id="3514520at2"/>
<feature type="domain" description="Amidohydrolase-related" evidence="1">
    <location>
        <begin position="54"/>
        <end position="408"/>
    </location>
</feature>
<dbReference type="PANTHER" id="PTHR43135">
    <property type="entry name" value="ALPHA-D-RIBOSE 1-METHYLPHOSPHONATE 5-TRIPHOSPHATE DIPHOSPHATASE"/>
    <property type="match status" value="1"/>
</dbReference>
<dbReference type="Gene3D" id="3.20.20.140">
    <property type="entry name" value="Metal-dependent hydrolases"/>
    <property type="match status" value="1"/>
</dbReference>
<evidence type="ECO:0000313" key="2">
    <source>
        <dbReference type="EMBL" id="OLR94125.1"/>
    </source>
</evidence>
<evidence type="ECO:0000313" key="3">
    <source>
        <dbReference type="Proteomes" id="UP000186040"/>
    </source>
</evidence>
<accession>A0A1Q9LQ26</accession>
<dbReference type="InterPro" id="IPR057744">
    <property type="entry name" value="OTAase-like"/>
</dbReference>
<dbReference type="Pfam" id="PF01979">
    <property type="entry name" value="Amidohydro_1"/>
    <property type="match status" value="1"/>
</dbReference>
<dbReference type="Gene3D" id="2.30.40.10">
    <property type="entry name" value="Urease, subunit C, domain 1"/>
    <property type="match status" value="1"/>
</dbReference>
<keyword evidence="3" id="KW-1185">Reference proteome</keyword>
<sequence>MSLLLTGATLIDGLGGDPVANAAVAVTDDRITAVDASPADTPADADLVDLSGLTLLPGLIDAHVHMGHASEMQAVLTHQLSVAERAADIFRTLRQTLDAGFTAVRDCGGIDHGILRTVGKGMVPGPRIWASASPLVQCGGHGHLGSPFQAPDESFAFRVRGLTAVGRISDGRDEVRKAARECFRQGATFLKMAVTGGVVSIADNLDDTQFSIEEIEVAVEEANARHTYVTVHAHNKYGVRNAVKAGVKCVEHGTGIDEETAAMMAAGGVALVPTLAIAQVLTEDFEHHGLPPQIRERVCGTTEGMISAIEHAKAAGLLIGSGSDLIGPKQDRRGLELALKAKVLSPMEAIVSATSVNARIMRVADKIGSVERGKLGDLIAVDFDPLTQPELFDDPERVRLVVKGGKVVKDTRK</sequence>